<dbReference type="STRING" id="1507870.A0A1V8T506"/>
<dbReference type="Proteomes" id="UP000192596">
    <property type="component" value="Unassembled WGS sequence"/>
</dbReference>
<comment type="caution">
    <text evidence="8">The sequence shown here is derived from an EMBL/GenBank/DDBJ whole genome shotgun (WGS) entry which is preliminary data.</text>
</comment>
<protein>
    <recommendedName>
        <fullName evidence="10">5'-Nucleotidase C-terminal domain-containing protein</fullName>
    </recommendedName>
</protein>
<comment type="similarity">
    <text evidence="1">Belongs to the 5'-nucleotidase family.</text>
</comment>
<dbReference type="InterPro" id="IPR008334">
    <property type="entry name" value="5'-Nucleotdase_C"/>
</dbReference>
<feature type="transmembrane region" description="Helical" evidence="4">
    <location>
        <begin position="82"/>
        <end position="102"/>
    </location>
</feature>
<dbReference type="InParanoid" id="A0A1V8T506"/>
<feature type="transmembrane region" description="Helical" evidence="4">
    <location>
        <begin position="54"/>
        <end position="76"/>
    </location>
</feature>
<dbReference type="InterPro" id="IPR029052">
    <property type="entry name" value="Metallo-depent_PP-like"/>
</dbReference>
<accession>A0A1V8T506</accession>
<dbReference type="SUPFAM" id="SSF55816">
    <property type="entry name" value="5'-nucleotidase (syn. UDP-sugar hydrolase), C-terminal domain"/>
    <property type="match status" value="1"/>
</dbReference>
<feature type="compositionally biased region" description="Basic and acidic residues" evidence="3">
    <location>
        <begin position="689"/>
        <end position="700"/>
    </location>
</feature>
<feature type="transmembrane region" description="Helical" evidence="4">
    <location>
        <begin position="109"/>
        <end position="129"/>
    </location>
</feature>
<dbReference type="InterPro" id="IPR006179">
    <property type="entry name" value="5_nucleotidase/apyrase"/>
</dbReference>
<evidence type="ECO:0000259" key="7">
    <source>
        <dbReference type="Pfam" id="PF20237"/>
    </source>
</evidence>
<dbReference type="SUPFAM" id="SSF56300">
    <property type="entry name" value="Metallo-dependent phosphatases"/>
    <property type="match status" value="1"/>
</dbReference>
<dbReference type="PRINTS" id="PR01607">
    <property type="entry name" value="APYRASEFAMLY"/>
</dbReference>
<evidence type="ECO:0000313" key="8">
    <source>
        <dbReference type="EMBL" id="OQO06496.1"/>
    </source>
</evidence>
<feature type="domain" description="Calcineurin-like phosphoesterase" evidence="5">
    <location>
        <begin position="154"/>
        <end position="370"/>
    </location>
</feature>
<evidence type="ECO:0000256" key="2">
    <source>
        <dbReference type="ARBA" id="ARBA00022729"/>
    </source>
</evidence>
<dbReference type="Pfam" id="PF20237">
    <property type="entry name" value="DUF6594"/>
    <property type="match status" value="1"/>
</dbReference>
<dbReference type="Pfam" id="PF02872">
    <property type="entry name" value="5_nucleotid_C"/>
    <property type="match status" value="1"/>
</dbReference>
<keyword evidence="9" id="KW-1185">Reference proteome</keyword>
<keyword evidence="2" id="KW-0732">Signal</keyword>
<keyword evidence="4" id="KW-1133">Transmembrane helix</keyword>
<feature type="domain" description="5'-Nucleotidase C-terminal" evidence="6">
    <location>
        <begin position="443"/>
        <end position="595"/>
    </location>
</feature>
<dbReference type="PANTHER" id="PTHR11575">
    <property type="entry name" value="5'-NUCLEOTIDASE-RELATED"/>
    <property type="match status" value="1"/>
</dbReference>
<dbReference type="Gene3D" id="3.60.21.10">
    <property type="match status" value="1"/>
</dbReference>
<dbReference type="EMBL" id="NAJO01000016">
    <property type="protein sequence ID" value="OQO06496.1"/>
    <property type="molecule type" value="Genomic_DNA"/>
</dbReference>
<dbReference type="OrthoDB" id="10252235at2759"/>
<dbReference type="Gene3D" id="3.90.780.10">
    <property type="entry name" value="5'-Nucleotidase, C-terminal domain"/>
    <property type="match status" value="1"/>
</dbReference>
<reference evidence="9" key="1">
    <citation type="submission" date="2017-03" db="EMBL/GenBank/DDBJ databases">
        <title>Genomes of endolithic fungi from Antarctica.</title>
        <authorList>
            <person name="Coleine C."/>
            <person name="Masonjones S."/>
            <person name="Stajich J.E."/>
        </authorList>
    </citation>
    <scope>NUCLEOTIDE SEQUENCE [LARGE SCALE GENOMIC DNA]</scope>
    <source>
        <strain evidence="9">CCFEE 5527</strain>
    </source>
</reference>
<feature type="region of interest" description="Disordered" evidence="3">
    <location>
        <begin position="654"/>
        <end position="721"/>
    </location>
</feature>
<dbReference type="GO" id="GO:0016787">
    <property type="term" value="F:hydrolase activity"/>
    <property type="evidence" value="ECO:0007669"/>
    <property type="project" value="InterPro"/>
</dbReference>
<dbReference type="InterPro" id="IPR004843">
    <property type="entry name" value="Calcineurin-like_PHP"/>
</dbReference>
<dbReference type="AlphaFoldDB" id="A0A1V8T506"/>
<gene>
    <name evidence="8" type="ORF">B0A48_08279</name>
</gene>
<keyword evidence="4" id="KW-0812">Transmembrane</keyword>
<keyword evidence="4" id="KW-0472">Membrane</keyword>
<evidence type="ECO:0000256" key="4">
    <source>
        <dbReference type="SAM" id="Phobius"/>
    </source>
</evidence>
<evidence type="ECO:0000259" key="5">
    <source>
        <dbReference type="Pfam" id="PF00149"/>
    </source>
</evidence>
<name>A0A1V8T506_9PEZI</name>
<evidence type="ECO:0000313" key="9">
    <source>
        <dbReference type="Proteomes" id="UP000192596"/>
    </source>
</evidence>
<evidence type="ECO:0000259" key="6">
    <source>
        <dbReference type="Pfam" id="PF02872"/>
    </source>
</evidence>
<dbReference type="InterPro" id="IPR036907">
    <property type="entry name" value="5'-Nucleotdase_C_sf"/>
</dbReference>
<evidence type="ECO:0000256" key="1">
    <source>
        <dbReference type="ARBA" id="ARBA00006654"/>
    </source>
</evidence>
<evidence type="ECO:0008006" key="10">
    <source>
        <dbReference type="Google" id="ProtNLM"/>
    </source>
</evidence>
<dbReference type="GO" id="GO:0009166">
    <property type="term" value="P:nucleotide catabolic process"/>
    <property type="evidence" value="ECO:0007669"/>
    <property type="project" value="InterPro"/>
</dbReference>
<evidence type="ECO:0000256" key="3">
    <source>
        <dbReference type="SAM" id="MobiDB-lite"/>
    </source>
</evidence>
<feature type="compositionally biased region" description="Acidic residues" evidence="3">
    <location>
        <begin position="701"/>
        <end position="710"/>
    </location>
</feature>
<dbReference type="PANTHER" id="PTHR11575:SF48">
    <property type="entry name" value="5'-NUCLEOTIDASE"/>
    <property type="match status" value="1"/>
</dbReference>
<proteinExistence type="inferred from homology"/>
<dbReference type="InterPro" id="IPR046529">
    <property type="entry name" value="DUF6594"/>
</dbReference>
<organism evidence="8 9">
    <name type="scientific">Cryoendolithus antarcticus</name>
    <dbReference type="NCBI Taxonomy" id="1507870"/>
    <lineage>
        <taxon>Eukaryota</taxon>
        <taxon>Fungi</taxon>
        <taxon>Dikarya</taxon>
        <taxon>Ascomycota</taxon>
        <taxon>Pezizomycotina</taxon>
        <taxon>Dothideomycetes</taxon>
        <taxon>Dothideomycetidae</taxon>
        <taxon>Cladosporiales</taxon>
        <taxon>Cladosporiaceae</taxon>
        <taxon>Cryoendolithus</taxon>
    </lineage>
</organism>
<feature type="domain" description="DUF6594" evidence="7">
    <location>
        <begin position="3"/>
        <end position="121"/>
    </location>
</feature>
<sequence>MLDEAADLVALAPPANHDALSTFLRHHWPFPGKRLSHREWDRARHLEGRQVARFVSALSTAIASALLVAPVLALYFVTDSDARLAMVIVFILVFSLTMSMATTTSRDSIFAATAAYSAVLVVFVSGNIANANPSTPSTPGTIVSTAHRTGPPDLRFIHYNDVYHVEPGSREPVGGISRFQTICNQYATLPEYATEPDLLTFFSGDAFNPSLESSVTKGSHMVPVLNGTRVNAACLGNHDLDFGMEHFAALAGKCDFPWLCANVLDPALGDNVPLGNCKRTVMLTASNGMKVGVIGLVEREWLETINILPPNLEYRSASATALELVPMLREQGAQIIIALTHQRQPNDEKLARKLPEGYLDMIMGGHDHTYDHAVINGIHLLRSGTDFKQLSYVEAWRRPNTAHSWDFTITRRDIVSSIAEDPVAVATVDKLTSTLKAKLGKPIGYTAAPLDARFSTVRAKESNYGNFVCDLMRFHYNADCTIMAAGTIRGDQVYPAGVIKVKDVMNCYPFEDPCVVVEVTGEAILHTLENGVKLYPALEGRFPQVSGITFAFDPSKPEMQRCSNITIKGEPIDLKKKYVLCTRDYMVRGKDGFTSLMLDGHGGNARSIVSEENGMLISTMLVQYFMSLKILGRWKNWGTEMGRHWGAVQDGLHDVQPVQEPPKPYEKQRNGTINTPGPAEGDASLVGKTQDRRADAHDSPIDTDDSDDEDSSRAGLPAVAISPSEHERKLMLIRKVVRRWWTAAGLKGHPKICDQVEDSTSVPWCRGIAPKLEGRIICLGPDT</sequence>
<dbReference type="Pfam" id="PF00149">
    <property type="entry name" value="Metallophos"/>
    <property type="match status" value="1"/>
</dbReference>